<accession>A0A9E7QBM4</accession>
<dbReference type="Proteomes" id="UP001058660">
    <property type="component" value="Segment"/>
</dbReference>
<evidence type="ECO:0000313" key="1">
    <source>
        <dbReference type="EMBL" id="UVK59090.1"/>
    </source>
</evidence>
<sequence>MTPHVRLGFVVDSNGEAEEVHVHTIEGRILAARREAYAVGQALADFLSDIGKRLV</sequence>
<protein>
    <submittedName>
        <fullName evidence="1">Uncharacterized protein</fullName>
    </submittedName>
</protein>
<name>A0A9E7QBM4_9CAUD</name>
<dbReference type="EMBL" id="ON970568">
    <property type="protein sequence ID" value="UVK59090.1"/>
    <property type="molecule type" value="Genomic_DNA"/>
</dbReference>
<reference evidence="1" key="1">
    <citation type="submission" date="2022-07" db="EMBL/GenBank/DDBJ databases">
        <authorList>
            <person name="Torres-Arroyo K.M."/>
            <person name="Cardona-Perez A.V."/>
            <person name="Cruz-Vazquez C.O."/>
            <person name="Davila-Rivera B.E."/>
            <person name="Flores-Rivera E.M."/>
            <person name="Morales-Rodriguez J."/>
            <person name="Ramirez-Renta G.M."/>
            <person name="Ramos-Rodriguez C.M."/>
            <person name="Rodriguez-Rivera J.M."/>
            <person name="Toledo-Marrero N."/>
            <person name="Velazquez-Nunez L.D."/>
            <person name="Velez-Alicea A.S."/>
            <person name="Vazquez E."/>
            <person name="Balish M.F."/>
            <person name="Garlena R.A."/>
            <person name="Russell D.A."/>
            <person name="Jacobs-Sera D."/>
            <person name="Hatfull G.F."/>
        </authorList>
    </citation>
    <scope>NUCLEOTIDE SEQUENCE</scope>
</reference>
<proteinExistence type="predicted"/>
<organism evidence="1 2">
    <name type="scientific">Microbacterium phage Cen1621</name>
    <dbReference type="NCBI Taxonomy" id="2965191"/>
    <lineage>
        <taxon>Viruses</taxon>
        <taxon>Duplodnaviria</taxon>
        <taxon>Heunggongvirae</taxon>
        <taxon>Uroviricota</taxon>
        <taxon>Caudoviricetes</taxon>
        <taxon>Casidaviridae</taxon>
        <taxon>Cenunavirus</taxon>
        <taxon>Cenunavirus Cen1621</taxon>
    </lineage>
</organism>
<keyword evidence="2" id="KW-1185">Reference proteome</keyword>
<gene>
    <name evidence="1" type="primary">75</name>
    <name evidence="1" type="ORF">SEA_CEN1621_75</name>
</gene>
<evidence type="ECO:0000313" key="2">
    <source>
        <dbReference type="Proteomes" id="UP001058660"/>
    </source>
</evidence>